<dbReference type="PANTHER" id="PTHR47349:SF1">
    <property type="entry name" value="AER328WP"/>
    <property type="match status" value="1"/>
</dbReference>
<feature type="domain" description="YMC020W-like alpha/beta hydrolase" evidence="2">
    <location>
        <begin position="488"/>
        <end position="630"/>
    </location>
</feature>
<evidence type="ECO:0000256" key="1">
    <source>
        <dbReference type="SAM" id="MobiDB-lite"/>
    </source>
</evidence>
<dbReference type="InterPro" id="IPR058933">
    <property type="entry name" value="YMC020W-like_ab_hydrolase"/>
</dbReference>
<feature type="compositionally biased region" description="Pro residues" evidence="1">
    <location>
        <begin position="186"/>
        <end position="200"/>
    </location>
</feature>
<dbReference type="EMBL" id="JH795856">
    <property type="protein sequence ID" value="EJU05139.1"/>
    <property type="molecule type" value="Genomic_DNA"/>
</dbReference>
<organism evidence="3 4">
    <name type="scientific">Dacryopinax primogenitus (strain DJM 731)</name>
    <name type="common">Brown rot fungus</name>
    <dbReference type="NCBI Taxonomy" id="1858805"/>
    <lineage>
        <taxon>Eukaryota</taxon>
        <taxon>Fungi</taxon>
        <taxon>Dikarya</taxon>
        <taxon>Basidiomycota</taxon>
        <taxon>Agaricomycotina</taxon>
        <taxon>Dacrymycetes</taxon>
        <taxon>Dacrymycetales</taxon>
        <taxon>Dacrymycetaceae</taxon>
        <taxon>Dacryopinax</taxon>
    </lineage>
</organism>
<feature type="non-terminal residue" evidence="3">
    <location>
        <position position="1"/>
    </location>
</feature>
<sequence>MPMWVSFFSGGRNLARPLIKQGEGMEVMMIHEEATGTGAGGGVGGPVGTGAVGGAGSGSGTTSSVTGSGIGGSGATAPTAQADAGTSPRPSSAHPQHIMNAPNSTTAKEGSKRSTAQEAAKAAWTAKEAVRAARCASKEPLKPGPGEKDVGKDVKPSSLPKDTLKTTLVGGMGSKPGRIKAGTSPAPTPEPKDVPGPPLTVNPKLKKALADSKRAVSVTAKKDKAEPAPPLPNFLLPTFQAADGKPFGALKKTMRYVNKFLGAPPSYCPVLIDPELAEYQRRLEKGKGREGEEVPVPLSASSKAMQEKSQVKRMKLEGMPALMPRSWAVIGVDRLGEMRAVRRAVIVGIHGWFPGGMLRSVLGEPTGTSAKFAQMQRDALLDSLRKLSEARIKLDTLTEIPLEGERTIAHRLEKLYSTLKSNEMWMNDIHQADVILFACHSQGSIVTCQIMDRLLEEGHIYTGYPEQTAGETIVKLETQGPAIPRKVQRVVCLALCGIHLGPLLYLNTSVLTQPWLHYVETAAARELFDFQDTVSDVSKRVLDHGCKLIYIASLNDQVVPIYSRAFVNALYPLILRGLYIDGDAYSSTDFLTNLLVLCLRLRNAGLTDGGLVVHLSKAIAGSPNGVGHSSTNNTPGPLPPLELEPFSARESSNDYEIPWILNELVTHPAAQEWFLSEIEELRAAFDDWKPKTAALRDIRKKLEPLKRKGRGTQSDC</sequence>
<name>M5G8S3_DACPD</name>
<feature type="domain" description="YMC020W-like alpha/beta hydrolase" evidence="2">
    <location>
        <begin position="333"/>
        <end position="461"/>
    </location>
</feature>
<feature type="region of interest" description="Disordered" evidence="1">
    <location>
        <begin position="286"/>
        <end position="307"/>
    </location>
</feature>
<dbReference type="PANTHER" id="PTHR47349">
    <property type="entry name" value="CHROMOSOME 8, WHOLE GENOME SHOTGUN SEQUENCE"/>
    <property type="match status" value="1"/>
</dbReference>
<gene>
    <name evidence="3" type="ORF">DACRYDRAFT_19736</name>
</gene>
<dbReference type="AlphaFoldDB" id="M5G8S3"/>
<feature type="region of interest" description="Disordered" evidence="1">
    <location>
        <begin position="134"/>
        <end position="203"/>
    </location>
</feature>
<protein>
    <recommendedName>
        <fullName evidence="2">YMC020W-like alpha/beta hydrolase domain-containing protein</fullName>
    </recommendedName>
</protein>
<dbReference type="GeneID" id="63686699"/>
<proteinExistence type="predicted"/>
<evidence type="ECO:0000313" key="4">
    <source>
        <dbReference type="Proteomes" id="UP000030653"/>
    </source>
</evidence>
<evidence type="ECO:0000259" key="2">
    <source>
        <dbReference type="Pfam" id="PF26147"/>
    </source>
</evidence>
<dbReference type="OrthoDB" id="5598028at2759"/>
<evidence type="ECO:0000313" key="3">
    <source>
        <dbReference type="EMBL" id="EJU05139.1"/>
    </source>
</evidence>
<dbReference type="Proteomes" id="UP000030653">
    <property type="component" value="Unassembled WGS sequence"/>
</dbReference>
<accession>M5G8S3</accession>
<dbReference type="HOGENOM" id="CLU_004112_1_0_1"/>
<keyword evidence="4" id="KW-1185">Reference proteome</keyword>
<dbReference type="InterPro" id="IPR058934">
    <property type="entry name" value="YMC020W-like"/>
</dbReference>
<reference evidence="3 4" key="1">
    <citation type="journal article" date="2012" name="Science">
        <title>The Paleozoic origin of enzymatic lignin decomposition reconstructed from 31 fungal genomes.</title>
        <authorList>
            <person name="Floudas D."/>
            <person name="Binder M."/>
            <person name="Riley R."/>
            <person name="Barry K."/>
            <person name="Blanchette R.A."/>
            <person name="Henrissat B."/>
            <person name="Martinez A.T."/>
            <person name="Otillar R."/>
            <person name="Spatafora J.W."/>
            <person name="Yadav J.S."/>
            <person name="Aerts A."/>
            <person name="Benoit I."/>
            <person name="Boyd A."/>
            <person name="Carlson A."/>
            <person name="Copeland A."/>
            <person name="Coutinho P.M."/>
            <person name="de Vries R.P."/>
            <person name="Ferreira P."/>
            <person name="Findley K."/>
            <person name="Foster B."/>
            <person name="Gaskell J."/>
            <person name="Glotzer D."/>
            <person name="Gorecki P."/>
            <person name="Heitman J."/>
            <person name="Hesse C."/>
            <person name="Hori C."/>
            <person name="Igarashi K."/>
            <person name="Jurgens J.A."/>
            <person name="Kallen N."/>
            <person name="Kersten P."/>
            <person name="Kohler A."/>
            <person name="Kuees U."/>
            <person name="Kumar T.K.A."/>
            <person name="Kuo A."/>
            <person name="LaButti K."/>
            <person name="Larrondo L.F."/>
            <person name="Lindquist E."/>
            <person name="Ling A."/>
            <person name="Lombard V."/>
            <person name="Lucas S."/>
            <person name="Lundell T."/>
            <person name="Martin R."/>
            <person name="McLaughlin D.J."/>
            <person name="Morgenstern I."/>
            <person name="Morin E."/>
            <person name="Murat C."/>
            <person name="Nagy L.G."/>
            <person name="Nolan M."/>
            <person name="Ohm R.A."/>
            <person name="Patyshakuliyeva A."/>
            <person name="Rokas A."/>
            <person name="Ruiz-Duenas F.J."/>
            <person name="Sabat G."/>
            <person name="Salamov A."/>
            <person name="Samejima M."/>
            <person name="Schmutz J."/>
            <person name="Slot J.C."/>
            <person name="St John F."/>
            <person name="Stenlid J."/>
            <person name="Sun H."/>
            <person name="Sun S."/>
            <person name="Syed K."/>
            <person name="Tsang A."/>
            <person name="Wiebenga A."/>
            <person name="Young D."/>
            <person name="Pisabarro A."/>
            <person name="Eastwood D.C."/>
            <person name="Martin F."/>
            <person name="Cullen D."/>
            <person name="Grigoriev I.V."/>
            <person name="Hibbett D.S."/>
        </authorList>
    </citation>
    <scope>NUCLEOTIDE SEQUENCE [LARGE SCALE GENOMIC DNA]</scope>
    <source>
        <strain evidence="3 4">DJM-731 SS1</strain>
    </source>
</reference>
<dbReference type="RefSeq" id="XP_040632033.1">
    <property type="nucleotide sequence ID" value="XM_040771637.1"/>
</dbReference>
<feature type="compositionally biased region" description="Gly residues" evidence="1">
    <location>
        <begin position="50"/>
        <end position="59"/>
    </location>
</feature>
<feature type="region of interest" description="Disordered" evidence="1">
    <location>
        <begin position="50"/>
        <end position="117"/>
    </location>
</feature>
<dbReference type="Pfam" id="PF26147">
    <property type="entry name" value="AB_HYDROLASE_YMC0-YMC35"/>
    <property type="match status" value="2"/>
</dbReference>
<feature type="compositionally biased region" description="Basic and acidic residues" evidence="1">
    <location>
        <begin position="134"/>
        <end position="155"/>
    </location>
</feature>